<accession>A0A8X7VBG6</accession>
<evidence type="ECO:0000313" key="1">
    <source>
        <dbReference type="EMBL" id="KAG2308240.1"/>
    </source>
</evidence>
<dbReference type="AlphaFoldDB" id="A0A8X7VBG6"/>
<dbReference type="EMBL" id="JAAMPC010000006">
    <property type="protein sequence ID" value="KAG2308240.1"/>
    <property type="molecule type" value="Genomic_DNA"/>
</dbReference>
<proteinExistence type="predicted"/>
<reference evidence="1 2" key="1">
    <citation type="submission" date="2020-02" db="EMBL/GenBank/DDBJ databases">
        <authorList>
            <person name="Ma Q."/>
            <person name="Huang Y."/>
            <person name="Song X."/>
            <person name="Pei D."/>
        </authorList>
    </citation>
    <scope>NUCLEOTIDE SEQUENCE [LARGE SCALE GENOMIC DNA]</scope>
    <source>
        <strain evidence="1">Sxm20200214</strain>
        <tissue evidence="1">Leaf</tissue>
    </source>
</reference>
<protein>
    <submittedName>
        <fullName evidence="1">Uncharacterized protein</fullName>
    </submittedName>
</protein>
<organism evidence="1 2">
    <name type="scientific">Brassica carinata</name>
    <name type="common">Ethiopian mustard</name>
    <name type="synonym">Abyssinian cabbage</name>
    <dbReference type="NCBI Taxonomy" id="52824"/>
    <lineage>
        <taxon>Eukaryota</taxon>
        <taxon>Viridiplantae</taxon>
        <taxon>Streptophyta</taxon>
        <taxon>Embryophyta</taxon>
        <taxon>Tracheophyta</taxon>
        <taxon>Spermatophyta</taxon>
        <taxon>Magnoliopsida</taxon>
        <taxon>eudicotyledons</taxon>
        <taxon>Gunneridae</taxon>
        <taxon>Pentapetalae</taxon>
        <taxon>rosids</taxon>
        <taxon>malvids</taxon>
        <taxon>Brassicales</taxon>
        <taxon>Brassicaceae</taxon>
        <taxon>Brassiceae</taxon>
        <taxon>Brassica</taxon>
    </lineage>
</organism>
<keyword evidence="2" id="KW-1185">Reference proteome</keyword>
<dbReference type="Proteomes" id="UP000886595">
    <property type="component" value="Unassembled WGS sequence"/>
</dbReference>
<sequence>MSFIGSHLLYYIQRGAFTNLSAARVASGLHAPPRMKPMSNPSVHHHLAHNPEPHFSMTEHIYSDFEQLIHMRMTLSAAMQPPSLPLPPSQMKKRGRPRKRRTCLFRAFSYAFFFC</sequence>
<evidence type="ECO:0000313" key="2">
    <source>
        <dbReference type="Proteomes" id="UP000886595"/>
    </source>
</evidence>
<gene>
    <name evidence="1" type="ORF">Bca52824_027988</name>
</gene>
<name>A0A8X7VBG6_BRACI</name>
<comment type="caution">
    <text evidence="1">The sequence shown here is derived from an EMBL/GenBank/DDBJ whole genome shotgun (WGS) entry which is preliminary data.</text>
</comment>